<evidence type="ECO:0000256" key="9">
    <source>
        <dbReference type="RuleBase" id="RU003545"/>
    </source>
</evidence>
<sequence>MTKEEVLTKICDMVADQFSVNRDKVNGKLNFQNDLDADSIDFVEFVLSLENEFGAEISDEAAEKIQTIDEAADFVIANADNK</sequence>
<keyword evidence="4 7" id="KW-0276">Fatty acid metabolism</keyword>
<evidence type="ECO:0000256" key="7">
    <source>
        <dbReference type="HAMAP-Rule" id="MF_01217"/>
    </source>
</evidence>
<evidence type="ECO:0000256" key="1">
    <source>
        <dbReference type="ARBA" id="ARBA00022450"/>
    </source>
</evidence>
<accession>A0A0R2AXV5</accession>
<comment type="PTM">
    <text evidence="7">4'-phosphopantetheine is transferred from CoA to a specific serine of apo-ACP by AcpS. This modification is essential for activity because fatty acids are bound in thioester linkage to the sulfhydryl of the prosthetic group.</text>
</comment>
<dbReference type="UniPathway" id="UPA00094"/>
<dbReference type="PANTHER" id="PTHR20863:SF76">
    <property type="entry name" value="CARRIER DOMAIN-CONTAINING PROTEIN"/>
    <property type="match status" value="1"/>
</dbReference>
<evidence type="ECO:0000259" key="10">
    <source>
        <dbReference type="PROSITE" id="PS50075"/>
    </source>
</evidence>
<proteinExistence type="inferred from homology"/>
<dbReference type="HAMAP" id="MF_01217">
    <property type="entry name" value="Acyl_carrier"/>
    <property type="match status" value="1"/>
</dbReference>
<name>A0A0R2AXV5_9LACO</name>
<dbReference type="InterPro" id="IPR009081">
    <property type="entry name" value="PP-bd_ACP"/>
</dbReference>
<dbReference type="PANTHER" id="PTHR20863">
    <property type="entry name" value="ACYL CARRIER PROTEIN"/>
    <property type="match status" value="1"/>
</dbReference>
<evidence type="ECO:0000313" key="11">
    <source>
        <dbReference type="EMBL" id="KRM68051.1"/>
    </source>
</evidence>
<evidence type="ECO:0000256" key="3">
    <source>
        <dbReference type="ARBA" id="ARBA00022553"/>
    </source>
</evidence>
<keyword evidence="3 7" id="KW-0597">Phosphoprotein</keyword>
<dbReference type="Proteomes" id="UP000052012">
    <property type="component" value="Unassembled WGS sequence"/>
</dbReference>
<dbReference type="Gene3D" id="1.10.1200.10">
    <property type="entry name" value="ACP-like"/>
    <property type="match status" value="1"/>
</dbReference>
<reference evidence="11 12" key="1">
    <citation type="journal article" date="2015" name="Genome Announc.">
        <title>Expanding the biotechnology potential of lactobacilli through comparative genomics of 213 strains and associated genera.</title>
        <authorList>
            <person name="Sun Z."/>
            <person name="Harris H.M."/>
            <person name="McCann A."/>
            <person name="Guo C."/>
            <person name="Argimon S."/>
            <person name="Zhang W."/>
            <person name="Yang X."/>
            <person name="Jeffery I.B."/>
            <person name="Cooney J.C."/>
            <person name="Kagawa T.F."/>
            <person name="Liu W."/>
            <person name="Song Y."/>
            <person name="Salvetti E."/>
            <person name="Wrobel A."/>
            <person name="Rasinkangas P."/>
            <person name="Parkhill J."/>
            <person name="Rea M.C."/>
            <person name="O'Sullivan O."/>
            <person name="Ritari J."/>
            <person name="Douillard F.P."/>
            <person name="Paul Ross R."/>
            <person name="Yang R."/>
            <person name="Briner A.E."/>
            <person name="Felis G.E."/>
            <person name="de Vos W.M."/>
            <person name="Barrangou R."/>
            <person name="Klaenhammer T.R."/>
            <person name="Caufield P.W."/>
            <person name="Cui Y."/>
            <person name="Zhang H."/>
            <person name="O'Toole P.W."/>
        </authorList>
    </citation>
    <scope>NUCLEOTIDE SEQUENCE [LARGE SCALE GENOMIC DNA]</scope>
    <source>
        <strain evidence="11 12">DSM 23829</strain>
    </source>
</reference>
<keyword evidence="5 7" id="KW-0443">Lipid metabolism</keyword>
<comment type="subcellular location">
    <subcellularLocation>
        <location evidence="7">Cytoplasm</location>
    </subcellularLocation>
</comment>
<dbReference type="InterPro" id="IPR003231">
    <property type="entry name" value="ACP"/>
</dbReference>
<dbReference type="GO" id="GO:0005829">
    <property type="term" value="C:cytosol"/>
    <property type="evidence" value="ECO:0007669"/>
    <property type="project" value="TreeGrafter"/>
</dbReference>
<keyword evidence="6 7" id="KW-0275">Fatty acid biosynthesis</keyword>
<comment type="caution">
    <text evidence="11">The sequence shown here is derived from an EMBL/GenBank/DDBJ whole genome shotgun (WGS) entry which is preliminary data.</text>
</comment>
<dbReference type="Pfam" id="PF00550">
    <property type="entry name" value="PP-binding"/>
    <property type="match status" value="1"/>
</dbReference>
<comment type="similarity">
    <text evidence="7">Belongs to the acyl carrier protein (ACP) family.</text>
</comment>
<dbReference type="GO" id="GO:0009245">
    <property type="term" value="P:lipid A biosynthetic process"/>
    <property type="evidence" value="ECO:0007669"/>
    <property type="project" value="TreeGrafter"/>
</dbReference>
<dbReference type="GO" id="GO:0016020">
    <property type="term" value="C:membrane"/>
    <property type="evidence" value="ECO:0007669"/>
    <property type="project" value="GOC"/>
</dbReference>
<dbReference type="SUPFAM" id="SSF47336">
    <property type="entry name" value="ACP-like"/>
    <property type="match status" value="1"/>
</dbReference>
<dbReference type="NCBIfam" id="NF002150">
    <property type="entry name" value="PRK00982.1-4"/>
    <property type="match status" value="1"/>
</dbReference>
<evidence type="ECO:0000256" key="8">
    <source>
        <dbReference type="NCBIfam" id="TIGR00517"/>
    </source>
</evidence>
<dbReference type="RefSeq" id="WP_054657112.1">
    <property type="nucleotide sequence ID" value="NZ_AYYQ01000031.1"/>
</dbReference>
<keyword evidence="7" id="KW-0963">Cytoplasm</keyword>
<comment type="pathway">
    <text evidence="7 9">Lipid metabolism; fatty acid biosynthesis.</text>
</comment>
<evidence type="ECO:0000313" key="12">
    <source>
        <dbReference type="Proteomes" id="UP000052012"/>
    </source>
</evidence>
<comment type="function">
    <text evidence="7 9">Carrier of the growing fatty acid chain in fatty acid biosynthesis.</text>
</comment>
<dbReference type="STRING" id="1423781.FD06_GL000169"/>
<dbReference type="InterPro" id="IPR036736">
    <property type="entry name" value="ACP-like_sf"/>
</dbReference>
<dbReference type="NCBIfam" id="TIGR00517">
    <property type="entry name" value="acyl_carrier"/>
    <property type="match status" value="1"/>
</dbReference>
<feature type="modified residue" description="O-(pantetheine 4'-phosphoryl)serine" evidence="7">
    <location>
        <position position="39"/>
    </location>
</feature>
<dbReference type="PATRIC" id="fig|1423781.4.peg.171"/>
<dbReference type="AlphaFoldDB" id="A0A0R2AXV5"/>
<evidence type="ECO:0000256" key="2">
    <source>
        <dbReference type="ARBA" id="ARBA00022516"/>
    </source>
</evidence>
<feature type="domain" description="Carrier" evidence="10">
    <location>
        <begin position="4"/>
        <end position="79"/>
    </location>
</feature>
<comment type="PTM">
    <text evidence="9">4'-phosphopantetheine is transferred from CoA to a specific serine of apo-ACP by acpS.</text>
</comment>
<keyword evidence="12" id="KW-1185">Reference proteome</keyword>
<keyword evidence="1 7" id="KW-0596">Phosphopantetheine</keyword>
<dbReference type="EMBL" id="AYYQ01000031">
    <property type="protein sequence ID" value="KRM68051.1"/>
    <property type="molecule type" value="Genomic_DNA"/>
</dbReference>
<organism evidence="11 12">
    <name type="scientific">Apilactobacillus ozensis DSM 23829 = JCM 17196</name>
    <dbReference type="NCBI Taxonomy" id="1423781"/>
    <lineage>
        <taxon>Bacteria</taxon>
        <taxon>Bacillati</taxon>
        <taxon>Bacillota</taxon>
        <taxon>Bacilli</taxon>
        <taxon>Lactobacillales</taxon>
        <taxon>Lactobacillaceae</taxon>
        <taxon>Apilactobacillus</taxon>
    </lineage>
</organism>
<evidence type="ECO:0000256" key="5">
    <source>
        <dbReference type="ARBA" id="ARBA00023098"/>
    </source>
</evidence>
<dbReference type="NCBIfam" id="NF002148">
    <property type="entry name" value="PRK00982.1-2"/>
    <property type="match status" value="1"/>
</dbReference>
<dbReference type="OrthoDB" id="9804551at2"/>
<gene>
    <name evidence="7" type="primary">acpP</name>
    <name evidence="11" type="ORF">FD06_GL000169</name>
</gene>
<dbReference type="GO" id="GO:0000035">
    <property type="term" value="F:acyl binding"/>
    <property type="evidence" value="ECO:0007669"/>
    <property type="project" value="TreeGrafter"/>
</dbReference>
<evidence type="ECO:0000256" key="6">
    <source>
        <dbReference type="ARBA" id="ARBA00023160"/>
    </source>
</evidence>
<dbReference type="GO" id="GO:0000036">
    <property type="term" value="F:acyl carrier activity"/>
    <property type="evidence" value="ECO:0007669"/>
    <property type="project" value="UniProtKB-UniRule"/>
</dbReference>
<keyword evidence="2 7" id="KW-0444">Lipid biosynthesis</keyword>
<protein>
    <recommendedName>
        <fullName evidence="7 8">Acyl carrier protein</fullName>
        <shortName evidence="7">ACP</shortName>
    </recommendedName>
</protein>
<evidence type="ECO:0000256" key="4">
    <source>
        <dbReference type="ARBA" id="ARBA00022832"/>
    </source>
</evidence>
<dbReference type="PROSITE" id="PS50075">
    <property type="entry name" value="CARRIER"/>
    <property type="match status" value="1"/>
</dbReference>